<comment type="caution">
    <text evidence="2">The sequence shown here is derived from an EMBL/GenBank/DDBJ whole genome shotgun (WGS) entry which is preliminary data.</text>
</comment>
<gene>
    <name evidence="2" type="ORF">MSPICULIGERA_LOCUS1167</name>
</gene>
<feature type="region of interest" description="Disordered" evidence="1">
    <location>
        <begin position="1"/>
        <end position="21"/>
    </location>
</feature>
<evidence type="ECO:0000256" key="1">
    <source>
        <dbReference type="SAM" id="MobiDB-lite"/>
    </source>
</evidence>
<accession>A0AA36FR93</accession>
<protein>
    <submittedName>
        <fullName evidence="2">Uncharacterized protein</fullName>
    </submittedName>
</protein>
<organism evidence="2 3">
    <name type="scientific">Mesorhabditis spiculigera</name>
    <dbReference type="NCBI Taxonomy" id="96644"/>
    <lineage>
        <taxon>Eukaryota</taxon>
        <taxon>Metazoa</taxon>
        <taxon>Ecdysozoa</taxon>
        <taxon>Nematoda</taxon>
        <taxon>Chromadorea</taxon>
        <taxon>Rhabditida</taxon>
        <taxon>Rhabditina</taxon>
        <taxon>Rhabditomorpha</taxon>
        <taxon>Rhabditoidea</taxon>
        <taxon>Rhabditidae</taxon>
        <taxon>Mesorhabditinae</taxon>
        <taxon>Mesorhabditis</taxon>
    </lineage>
</organism>
<feature type="compositionally biased region" description="Basic and acidic residues" evidence="1">
    <location>
        <begin position="1"/>
        <end position="15"/>
    </location>
</feature>
<keyword evidence="3" id="KW-1185">Reference proteome</keyword>
<reference evidence="2" key="1">
    <citation type="submission" date="2023-06" db="EMBL/GenBank/DDBJ databases">
        <authorList>
            <person name="Delattre M."/>
        </authorList>
    </citation>
    <scope>NUCLEOTIDE SEQUENCE</scope>
    <source>
        <strain evidence="2">AF72</strain>
    </source>
</reference>
<evidence type="ECO:0000313" key="2">
    <source>
        <dbReference type="EMBL" id="CAJ0559104.1"/>
    </source>
</evidence>
<feature type="non-terminal residue" evidence="2">
    <location>
        <position position="284"/>
    </location>
</feature>
<dbReference type="Proteomes" id="UP001177023">
    <property type="component" value="Unassembled WGS sequence"/>
</dbReference>
<sequence length="284" mass="32806">MGDAEKSNDSKDSKAQKPGPPLYSRHYNIFADVEVEPRYVDLLHCKDGRTQHIIYNPTPLPIACHNVPDWRKFPARLFGPSEVPVVYKIRFRGAPPYTRELVELHKPFAVPFDVSVYLKKIGVTNDTEQLTANEAGILSTMMSLTFEDDLTHNSLDQTGRMDPCYPYPVNCRFQAMLRRWRTRAVLLCVAFLFLPLLEPVEARVPGIRFMSDPIELLLQDSYSSLKRKSAYNRDKPPRTRIIVRKRKYNPLPTFYTSNFGFAPISLHRRQNSLPYTDLLFAGRR</sequence>
<dbReference type="EMBL" id="CATQJA010000309">
    <property type="protein sequence ID" value="CAJ0559104.1"/>
    <property type="molecule type" value="Genomic_DNA"/>
</dbReference>
<dbReference type="AlphaFoldDB" id="A0AA36FR93"/>
<name>A0AA36FR93_9BILA</name>
<proteinExistence type="predicted"/>
<evidence type="ECO:0000313" key="3">
    <source>
        <dbReference type="Proteomes" id="UP001177023"/>
    </source>
</evidence>